<organism evidence="1 2">
    <name type="scientific">Phytopseudomonas argentinensis</name>
    <dbReference type="NCBI Taxonomy" id="289370"/>
    <lineage>
        <taxon>Bacteria</taxon>
        <taxon>Pseudomonadati</taxon>
        <taxon>Pseudomonadota</taxon>
        <taxon>Gammaproteobacteria</taxon>
        <taxon>Pseudomonadales</taxon>
        <taxon>Pseudomonadaceae</taxon>
        <taxon>Phytopseudomonas</taxon>
    </lineage>
</organism>
<dbReference type="InterPro" id="IPR029058">
    <property type="entry name" value="AB_hydrolase_fold"/>
</dbReference>
<name>A0A1I3M970_9GAMM</name>
<dbReference type="SUPFAM" id="SSF53474">
    <property type="entry name" value="alpha/beta-Hydrolases"/>
    <property type="match status" value="1"/>
</dbReference>
<gene>
    <name evidence="1" type="ORF">SAMN05216602_3323</name>
</gene>
<dbReference type="PROSITE" id="PS51257">
    <property type="entry name" value="PROKAR_LIPOPROTEIN"/>
    <property type="match status" value="1"/>
</dbReference>
<proteinExistence type="predicted"/>
<reference evidence="2" key="1">
    <citation type="submission" date="2016-10" db="EMBL/GenBank/DDBJ databases">
        <authorList>
            <person name="Varghese N."/>
            <person name="Submissions S."/>
        </authorList>
    </citation>
    <scope>NUCLEOTIDE SEQUENCE [LARGE SCALE GENOMIC DNA]</scope>
    <source>
        <strain evidence="2">LMG 22563</strain>
    </source>
</reference>
<evidence type="ECO:0000313" key="1">
    <source>
        <dbReference type="EMBL" id="SFI93589.1"/>
    </source>
</evidence>
<dbReference type="STRING" id="289370.SAMN05216602_3323"/>
<protein>
    <submittedName>
        <fullName evidence="1">Uncharacterized protein</fullName>
    </submittedName>
</protein>
<sequence>MLITRPARSAALLFGVLLALALGGCQSPQQRLGELAGQHDRRLQTLDTKPFPLLLGAPAHVPVAARMRVYLEGDGHAWATRLQPSLDPSPRDLLVARLAFGDPTPSLYLARPCQFVTAPGCSNSLWTSRRFSEEVLGSLDQALDLIKARYGNQTFELVGYSGGAALALLLAARRDDVTSVQTLAGNLSPRYWAGLLQLSPLEGSLEPLDYRERLRSVTQRHLAGDGDGVVPVAVLHHYLGGLGEARCVQVVQLPQVSHHAGWGQAWAHWQSRPLQCGN</sequence>
<evidence type="ECO:0000313" key="2">
    <source>
        <dbReference type="Proteomes" id="UP000183018"/>
    </source>
</evidence>
<dbReference type="RefSeq" id="WP_074886336.1">
    <property type="nucleotide sequence ID" value="NZ_FORC01000003.1"/>
</dbReference>
<dbReference type="EMBL" id="FORC01000003">
    <property type="protein sequence ID" value="SFI93589.1"/>
    <property type="molecule type" value="Genomic_DNA"/>
</dbReference>
<keyword evidence="2" id="KW-1185">Reference proteome</keyword>
<dbReference type="Proteomes" id="UP000183018">
    <property type="component" value="Unassembled WGS sequence"/>
</dbReference>
<dbReference type="OrthoDB" id="5451115at2"/>
<dbReference type="AlphaFoldDB" id="A0A1I3M970"/>
<dbReference type="Gene3D" id="3.40.50.1820">
    <property type="entry name" value="alpha/beta hydrolase"/>
    <property type="match status" value="1"/>
</dbReference>
<accession>A0A1I3M970</accession>